<gene>
    <name evidence="1" type="ORF">GEMMAAP_01470</name>
</gene>
<sequence length="207" mass="22915">MTSWLSRLLGADTPDTGTRDTGTRRMVRGIPVELRNSRADIADTEVLVRLDEALALIAQYQPIRFRHLQRDVRAIRVERFPTRGAFLPAERVVLTELTFLARRDISAAPVASSILHEGVHARVHGFRARVMGGFPAGADMAREERLCRRAELTFGRVLPVDLGVPVIVRAEQSLGLSDQEVAPVVDWGLARERQDAADRDGTSGSRS</sequence>
<keyword evidence="2" id="KW-1185">Reference proteome</keyword>
<dbReference type="KEGG" id="gph:GEMMAAP_01470"/>
<proteinExistence type="predicted"/>
<evidence type="ECO:0000313" key="1">
    <source>
        <dbReference type="EMBL" id="AMW03871.1"/>
    </source>
</evidence>
<dbReference type="AlphaFoldDB" id="A0A143BGY6"/>
<accession>A0A143BGY6</accession>
<reference evidence="1 2" key="2">
    <citation type="journal article" date="2016" name="Environ. Microbiol. Rep.">
        <title>Metagenomic evidence for the presence of phototrophic Gemmatimonadetes bacteria in diverse environments.</title>
        <authorList>
            <person name="Zeng Y."/>
            <person name="Baumbach J."/>
            <person name="Barbosa E.G."/>
            <person name="Azevedo V."/>
            <person name="Zhang C."/>
            <person name="Koblizek M."/>
        </authorList>
    </citation>
    <scope>NUCLEOTIDE SEQUENCE [LARGE SCALE GENOMIC DNA]</scope>
    <source>
        <strain evidence="1 2">AP64</strain>
    </source>
</reference>
<dbReference type="EMBL" id="CP011454">
    <property type="protein sequence ID" value="AMW03871.1"/>
    <property type="molecule type" value="Genomic_DNA"/>
</dbReference>
<protein>
    <submittedName>
        <fullName evidence="1">Uncharacterized protein</fullName>
    </submittedName>
</protein>
<dbReference type="Proteomes" id="UP000076404">
    <property type="component" value="Chromosome"/>
</dbReference>
<dbReference type="RefSeq" id="WP_026849148.1">
    <property type="nucleotide sequence ID" value="NZ_CP011454.1"/>
</dbReference>
<evidence type="ECO:0000313" key="2">
    <source>
        <dbReference type="Proteomes" id="UP000076404"/>
    </source>
</evidence>
<reference evidence="1 2" key="1">
    <citation type="journal article" date="2014" name="Proc. Natl. Acad. Sci. U.S.A.">
        <title>Functional type 2 photosynthetic reaction centers found in the rare bacterial phylum Gemmatimonadetes.</title>
        <authorList>
            <person name="Zeng Y."/>
            <person name="Feng F."/>
            <person name="Medova H."/>
            <person name="Dean J."/>
            <person name="Koblizek M."/>
        </authorList>
    </citation>
    <scope>NUCLEOTIDE SEQUENCE [LARGE SCALE GENOMIC DNA]</scope>
    <source>
        <strain evidence="1 2">AP64</strain>
    </source>
</reference>
<name>A0A143BGY6_9BACT</name>
<dbReference type="eggNOG" id="ENOG5031WN1">
    <property type="taxonomic scope" value="Bacteria"/>
</dbReference>
<organism evidence="1 2">
    <name type="scientific">Gemmatimonas phototrophica</name>
    <dbReference type="NCBI Taxonomy" id="1379270"/>
    <lineage>
        <taxon>Bacteria</taxon>
        <taxon>Pseudomonadati</taxon>
        <taxon>Gemmatimonadota</taxon>
        <taxon>Gemmatimonadia</taxon>
        <taxon>Gemmatimonadales</taxon>
        <taxon>Gemmatimonadaceae</taxon>
        <taxon>Gemmatimonas</taxon>
    </lineage>
</organism>
<dbReference type="OrthoDB" id="9793322at2"/>